<reference evidence="4" key="1">
    <citation type="journal article" date="2019" name="Int. J. Syst. Evol. Microbiol.">
        <title>The Global Catalogue of Microorganisms (GCM) 10K type strain sequencing project: providing services to taxonomists for standard genome sequencing and annotation.</title>
        <authorList>
            <consortium name="The Broad Institute Genomics Platform"/>
            <consortium name="The Broad Institute Genome Sequencing Center for Infectious Disease"/>
            <person name="Wu L."/>
            <person name="Ma J."/>
        </authorList>
    </citation>
    <scope>NUCLEOTIDE SEQUENCE [LARGE SCALE GENOMIC DNA]</scope>
    <source>
        <strain evidence="4">JCM 31037</strain>
    </source>
</reference>
<evidence type="ECO:0000256" key="1">
    <source>
        <dbReference type="ARBA" id="ARBA00023235"/>
    </source>
</evidence>
<evidence type="ECO:0000256" key="2">
    <source>
        <dbReference type="SAM" id="MobiDB-lite"/>
    </source>
</evidence>
<dbReference type="EMBL" id="JBHTMP010000001">
    <property type="protein sequence ID" value="MFD1319572.1"/>
    <property type="molecule type" value="Genomic_DNA"/>
</dbReference>
<dbReference type="PANTHER" id="PTHR39193">
    <property type="entry name" value="5-DEOXY-GLUCURONATE ISOMERASE"/>
    <property type="match status" value="1"/>
</dbReference>
<evidence type="ECO:0000313" key="3">
    <source>
        <dbReference type="EMBL" id="MFD1319572.1"/>
    </source>
</evidence>
<dbReference type="InterPro" id="IPR011051">
    <property type="entry name" value="RmlC_Cupin_sf"/>
</dbReference>
<dbReference type="Gene3D" id="2.60.120.10">
    <property type="entry name" value="Jelly Rolls"/>
    <property type="match status" value="2"/>
</dbReference>
<evidence type="ECO:0000313" key="4">
    <source>
        <dbReference type="Proteomes" id="UP001597260"/>
    </source>
</evidence>
<dbReference type="InterPro" id="IPR021120">
    <property type="entry name" value="KduI/IolB_isomerase"/>
</dbReference>
<dbReference type="Pfam" id="PF04962">
    <property type="entry name" value="KduI"/>
    <property type="match status" value="1"/>
</dbReference>
<name>A0ABW3Y592_9ACTN</name>
<dbReference type="EC" id="5.3.1.30" evidence="3"/>
<dbReference type="RefSeq" id="WP_377565566.1">
    <property type="nucleotide sequence ID" value="NZ_JBHTMP010000001.1"/>
</dbReference>
<dbReference type="SUPFAM" id="SSF51182">
    <property type="entry name" value="RmlC-like cupins"/>
    <property type="match status" value="1"/>
</dbReference>
<dbReference type="PIRSF" id="PIRSF036628">
    <property type="entry name" value="IolB"/>
    <property type="match status" value="1"/>
</dbReference>
<keyword evidence="4" id="KW-1185">Reference proteome</keyword>
<dbReference type="NCBIfam" id="TIGR04378">
    <property type="entry name" value="myo_inos_iolB"/>
    <property type="match status" value="1"/>
</dbReference>
<organism evidence="3 4">
    <name type="scientific">Micromonospora sonneratiae</name>
    <dbReference type="NCBI Taxonomy" id="1184706"/>
    <lineage>
        <taxon>Bacteria</taxon>
        <taxon>Bacillati</taxon>
        <taxon>Actinomycetota</taxon>
        <taxon>Actinomycetes</taxon>
        <taxon>Micromonosporales</taxon>
        <taxon>Micromonosporaceae</taxon>
        <taxon>Micromonospora</taxon>
    </lineage>
</organism>
<keyword evidence="1 3" id="KW-0413">Isomerase</keyword>
<dbReference type="InterPro" id="IPR014710">
    <property type="entry name" value="RmlC-like_jellyroll"/>
</dbReference>
<comment type="caution">
    <text evidence="3">The sequence shown here is derived from an EMBL/GenBank/DDBJ whole genome shotgun (WGS) entry which is preliminary data.</text>
</comment>
<gene>
    <name evidence="3" type="primary">iolB</name>
    <name evidence="3" type="ORF">ACFQ4H_00560</name>
</gene>
<feature type="region of interest" description="Disordered" evidence="2">
    <location>
        <begin position="258"/>
        <end position="280"/>
    </location>
</feature>
<dbReference type="GO" id="GO:0102482">
    <property type="term" value="F:5-deoxy-D-glucuronate isomerase activity"/>
    <property type="evidence" value="ECO:0007669"/>
    <property type="project" value="UniProtKB-EC"/>
</dbReference>
<protein>
    <submittedName>
        <fullName evidence="3">5-deoxy-glucuronate isomerase</fullName>
        <ecNumber evidence="3">5.3.1.30</ecNumber>
    </submittedName>
</protein>
<dbReference type="Proteomes" id="UP001597260">
    <property type="component" value="Unassembled WGS sequence"/>
</dbReference>
<dbReference type="InterPro" id="IPR024203">
    <property type="entry name" value="Deoxy-glucuronate_isom_IolB"/>
</dbReference>
<sequence>MYLPAGTASGGDGCPVQVTPELAGWHYCGLRVLELPVGGEVTFDTGEFEQILLPLAGSGEVTCDGRTFRLDGRDSVFDRVTDFAYLPIAATVTVATGTGLRCALPSARASRRLPARYGPADRVPVEVRGAGPATRQVNNFCAPEAFECDRLVAVELLTPGGNWSSYPPHKHDTDGDGEAVLEEIYYFETGGLAYQRVYGSTEVLAEVGTGDVVLVPDGYHGPSIAAPGYDLYYLNVLAGPAQERTMACRDDPAHHWVRDSWQRQQPDPRVPMTSYRGRNR</sequence>
<dbReference type="PANTHER" id="PTHR39193:SF1">
    <property type="entry name" value="5-DEOXY-GLUCURONATE ISOMERASE"/>
    <property type="match status" value="1"/>
</dbReference>
<proteinExistence type="predicted"/>
<accession>A0ABW3Y592</accession>